<protein>
    <submittedName>
        <fullName evidence="1">Uncharacterized protein</fullName>
    </submittedName>
</protein>
<dbReference type="EMBL" id="CM055114">
    <property type="protein sequence ID" value="KAJ7514192.1"/>
    <property type="molecule type" value="Genomic_DNA"/>
</dbReference>
<evidence type="ECO:0000313" key="1">
    <source>
        <dbReference type="EMBL" id="KAJ7514192.1"/>
    </source>
</evidence>
<gene>
    <name evidence="1" type="ORF">O6H91_23G032300</name>
</gene>
<proteinExistence type="predicted"/>
<accession>A0ACC2A9J4</accession>
<organism evidence="1 2">
    <name type="scientific">Diphasiastrum complanatum</name>
    <name type="common">Issler's clubmoss</name>
    <name type="synonym">Lycopodium complanatum</name>
    <dbReference type="NCBI Taxonomy" id="34168"/>
    <lineage>
        <taxon>Eukaryota</taxon>
        <taxon>Viridiplantae</taxon>
        <taxon>Streptophyta</taxon>
        <taxon>Embryophyta</taxon>
        <taxon>Tracheophyta</taxon>
        <taxon>Lycopodiopsida</taxon>
        <taxon>Lycopodiales</taxon>
        <taxon>Lycopodiaceae</taxon>
        <taxon>Lycopodioideae</taxon>
        <taxon>Diphasiastrum</taxon>
    </lineage>
</organism>
<reference evidence="2" key="1">
    <citation type="journal article" date="2024" name="Proc. Natl. Acad. Sci. U.S.A.">
        <title>Extraordinary preservation of gene collinearity over three hundred million years revealed in homosporous lycophytes.</title>
        <authorList>
            <person name="Li C."/>
            <person name="Wickell D."/>
            <person name="Kuo L.Y."/>
            <person name="Chen X."/>
            <person name="Nie B."/>
            <person name="Liao X."/>
            <person name="Peng D."/>
            <person name="Ji J."/>
            <person name="Jenkins J."/>
            <person name="Williams M."/>
            <person name="Shu S."/>
            <person name="Plott C."/>
            <person name="Barry K."/>
            <person name="Rajasekar S."/>
            <person name="Grimwood J."/>
            <person name="Han X."/>
            <person name="Sun S."/>
            <person name="Hou Z."/>
            <person name="He W."/>
            <person name="Dai G."/>
            <person name="Sun C."/>
            <person name="Schmutz J."/>
            <person name="Leebens-Mack J.H."/>
            <person name="Li F.W."/>
            <person name="Wang L."/>
        </authorList>
    </citation>
    <scope>NUCLEOTIDE SEQUENCE [LARGE SCALE GENOMIC DNA]</scope>
    <source>
        <strain evidence="2">cv. PW_Plant_1</strain>
    </source>
</reference>
<keyword evidence="2" id="KW-1185">Reference proteome</keyword>
<evidence type="ECO:0000313" key="2">
    <source>
        <dbReference type="Proteomes" id="UP001162992"/>
    </source>
</evidence>
<comment type="caution">
    <text evidence="1">The sequence shown here is derived from an EMBL/GenBank/DDBJ whole genome shotgun (WGS) entry which is preliminary data.</text>
</comment>
<sequence>MLGTPIQPVEPPPIPVIKSFNDVLWSQCDGVSKPLISKQKVLTSCWGQTERIYSTLLPIRLQPFWLYLRRTHMPQPTIAAIVRLVICYPAAAPVLVVAAGVRIRR</sequence>
<name>A0ACC2A9J4_DIPCM</name>
<dbReference type="Proteomes" id="UP001162992">
    <property type="component" value="Chromosome 23"/>
</dbReference>